<dbReference type="Proteomes" id="UP001148838">
    <property type="component" value="Unassembled WGS sequence"/>
</dbReference>
<feature type="region of interest" description="Disordered" evidence="1">
    <location>
        <begin position="20"/>
        <end position="39"/>
    </location>
</feature>
<dbReference type="PANTHER" id="PTHR47326:SF1">
    <property type="entry name" value="HTH PSQ-TYPE DOMAIN-CONTAINING PROTEIN"/>
    <property type="match status" value="1"/>
</dbReference>
<sequence>MSPGSSTESYPAFARIVWKKPQPGNLPRPGSNPGHLVSQPDALTVTPQLHLKKHGDGRRTSDEMIANAQAAYERSPRKSLRRASRELQVPKSTLQGIVHKRLELYAHKRLKLYAHKMQLLQRLEPDDKPKRVEFANTMLDRLGADPVDFLLWGYVKDKVYATPIRDLRYLRGRIIEAIESIPEDMLQRAWQEIVHRLDIVTVTAGAHVEIRRECCSSYGRAAPGCKASQRVKEMVTGVKTSPTALKLSVARDSQRIVDSIRKGSKSFQSRKKMLKFSKTKAEETMKKSEGPTYRAGQF</sequence>
<gene>
    <name evidence="2" type="ORF">ANN_19592</name>
</gene>
<protein>
    <submittedName>
        <fullName evidence="2">Uncharacterized protein</fullName>
    </submittedName>
</protein>
<name>A0ABQ8SAW0_PERAM</name>
<comment type="caution">
    <text evidence="2">The sequence shown here is derived from an EMBL/GenBank/DDBJ whole genome shotgun (WGS) entry which is preliminary data.</text>
</comment>
<proteinExistence type="predicted"/>
<accession>A0ABQ8SAW0</accession>
<feature type="region of interest" description="Disordered" evidence="1">
    <location>
        <begin position="278"/>
        <end position="298"/>
    </location>
</feature>
<dbReference type="EMBL" id="JAJSOF020000031">
    <property type="protein sequence ID" value="KAJ4430999.1"/>
    <property type="molecule type" value="Genomic_DNA"/>
</dbReference>
<reference evidence="2 3" key="1">
    <citation type="journal article" date="2022" name="Allergy">
        <title>Genome assembly and annotation of Periplaneta americana reveal a comprehensive cockroach allergen profile.</title>
        <authorList>
            <person name="Wang L."/>
            <person name="Xiong Q."/>
            <person name="Saelim N."/>
            <person name="Wang L."/>
            <person name="Nong W."/>
            <person name="Wan A.T."/>
            <person name="Shi M."/>
            <person name="Liu X."/>
            <person name="Cao Q."/>
            <person name="Hui J.H.L."/>
            <person name="Sookrung N."/>
            <person name="Leung T.F."/>
            <person name="Tungtrongchitr A."/>
            <person name="Tsui S.K.W."/>
        </authorList>
    </citation>
    <scope>NUCLEOTIDE SEQUENCE [LARGE SCALE GENOMIC DNA]</scope>
    <source>
        <strain evidence="2">PWHHKU_190912</strain>
    </source>
</reference>
<dbReference type="PANTHER" id="PTHR47326">
    <property type="entry name" value="TRANSPOSABLE ELEMENT TC3 TRANSPOSASE-LIKE PROTEIN"/>
    <property type="match status" value="1"/>
</dbReference>
<evidence type="ECO:0000313" key="3">
    <source>
        <dbReference type="Proteomes" id="UP001148838"/>
    </source>
</evidence>
<keyword evidence="3" id="KW-1185">Reference proteome</keyword>
<dbReference type="Gene3D" id="3.30.420.10">
    <property type="entry name" value="Ribonuclease H-like superfamily/Ribonuclease H"/>
    <property type="match status" value="1"/>
</dbReference>
<organism evidence="2 3">
    <name type="scientific">Periplaneta americana</name>
    <name type="common">American cockroach</name>
    <name type="synonym">Blatta americana</name>
    <dbReference type="NCBI Taxonomy" id="6978"/>
    <lineage>
        <taxon>Eukaryota</taxon>
        <taxon>Metazoa</taxon>
        <taxon>Ecdysozoa</taxon>
        <taxon>Arthropoda</taxon>
        <taxon>Hexapoda</taxon>
        <taxon>Insecta</taxon>
        <taxon>Pterygota</taxon>
        <taxon>Neoptera</taxon>
        <taxon>Polyneoptera</taxon>
        <taxon>Dictyoptera</taxon>
        <taxon>Blattodea</taxon>
        <taxon>Blattoidea</taxon>
        <taxon>Blattidae</taxon>
        <taxon>Blattinae</taxon>
        <taxon>Periplaneta</taxon>
    </lineage>
</organism>
<evidence type="ECO:0000313" key="2">
    <source>
        <dbReference type="EMBL" id="KAJ4430999.1"/>
    </source>
</evidence>
<feature type="compositionally biased region" description="Basic and acidic residues" evidence="1">
    <location>
        <begin position="279"/>
        <end position="289"/>
    </location>
</feature>
<dbReference type="InterPro" id="IPR036397">
    <property type="entry name" value="RNaseH_sf"/>
</dbReference>
<evidence type="ECO:0000256" key="1">
    <source>
        <dbReference type="SAM" id="MobiDB-lite"/>
    </source>
</evidence>